<organism evidence="2 3">
    <name type="scientific">Heterotrigona itama</name>
    <dbReference type="NCBI Taxonomy" id="395501"/>
    <lineage>
        <taxon>Eukaryota</taxon>
        <taxon>Metazoa</taxon>
        <taxon>Ecdysozoa</taxon>
        <taxon>Arthropoda</taxon>
        <taxon>Hexapoda</taxon>
        <taxon>Insecta</taxon>
        <taxon>Pterygota</taxon>
        <taxon>Neoptera</taxon>
        <taxon>Endopterygota</taxon>
        <taxon>Hymenoptera</taxon>
        <taxon>Apocrita</taxon>
        <taxon>Aculeata</taxon>
        <taxon>Apoidea</taxon>
        <taxon>Anthophila</taxon>
        <taxon>Apidae</taxon>
        <taxon>Heterotrigona</taxon>
    </lineage>
</organism>
<keyword evidence="3" id="KW-1185">Reference proteome</keyword>
<dbReference type="GO" id="GO:0005789">
    <property type="term" value="C:endoplasmic reticulum membrane"/>
    <property type="evidence" value="ECO:0007669"/>
    <property type="project" value="TreeGrafter"/>
</dbReference>
<dbReference type="PROSITE" id="PS50293">
    <property type="entry name" value="TPR_REGION"/>
    <property type="match status" value="1"/>
</dbReference>
<dbReference type="InterPro" id="IPR011990">
    <property type="entry name" value="TPR-like_helical_dom_sf"/>
</dbReference>
<dbReference type="OrthoDB" id="1658288at2759"/>
<dbReference type="GO" id="GO:0000030">
    <property type="term" value="F:mannosyltransferase activity"/>
    <property type="evidence" value="ECO:0007669"/>
    <property type="project" value="TreeGrafter"/>
</dbReference>
<dbReference type="PANTHER" id="PTHR44216">
    <property type="entry name" value="PROTEIN O-MANNOSYL-TRANSFERASE TMTC2"/>
    <property type="match status" value="1"/>
</dbReference>
<evidence type="ECO:0000256" key="1">
    <source>
        <dbReference type="PROSITE-ProRule" id="PRU00339"/>
    </source>
</evidence>
<gene>
    <name evidence="2" type="ORF">MHI_LOCUS851440</name>
</gene>
<dbReference type="InterPro" id="IPR019734">
    <property type="entry name" value="TPR_rpt"/>
</dbReference>
<comment type="caution">
    <text evidence="2">The sequence shown here is derived from an EMBL/GenBank/DDBJ whole genome shotgun (WGS) entry which is preliminary data.</text>
</comment>
<feature type="repeat" description="TPR" evidence="1">
    <location>
        <begin position="102"/>
        <end position="135"/>
    </location>
</feature>
<feature type="non-terminal residue" evidence="2">
    <location>
        <position position="1"/>
    </location>
</feature>
<dbReference type="EMBL" id="CAJDYZ010011325">
    <property type="protein sequence ID" value="CAD1479330.1"/>
    <property type="molecule type" value="Genomic_DNA"/>
</dbReference>
<dbReference type="SUPFAM" id="SSF48452">
    <property type="entry name" value="TPR-like"/>
    <property type="match status" value="1"/>
</dbReference>
<dbReference type="SMART" id="SM00028">
    <property type="entry name" value="TPR"/>
    <property type="match status" value="2"/>
</dbReference>
<dbReference type="GO" id="GO:0035269">
    <property type="term" value="P:protein O-linked glycosylation via mannose"/>
    <property type="evidence" value="ECO:0007669"/>
    <property type="project" value="TreeGrafter"/>
</dbReference>
<reference evidence="2" key="1">
    <citation type="submission" date="2020-07" db="EMBL/GenBank/DDBJ databases">
        <authorList>
            <person name="Nazaruddin N."/>
        </authorList>
    </citation>
    <scope>NUCLEOTIDE SEQUENCE</scope>
</reference>
<dbReference type="AlphaFoldDB" id="A0A6V7HFB1"/>
<keyword evidence="1" id="KW-0802">TPR repeat</keyword>
<name>A0A6V7HFB1_9HYME</name>
<accession>A0A6V7HFB1</accession>
<dbReference type="Pfam" id="PF00515">
    <property type="entry name" value="TPR_1"/>
    <property type="match status" value="1"/>
</dbReference>
<dbReference type="Gene3D" id="1.25.40.10">
    <property type="entry name" value="Tetratricopeptide repeat domain"/>
    <property type="match status" value="1"/>
</dbReference>
<evidence type="ECO:0000313" key="2">
    <source>
        <dbReference type="EMBL" id="CAD1479330.1"/>
    </source>
</evidence>
<proteinExistence type="predicted"/>
<dbReference type="PROSITE" id="PS50005">
    <property type="entry name" value="TPR"/>
    <property type="match status" value="1"/>
</dbReference>
<dbReference type="Proteomes" id="UP000752696">
    <property type="component" value="Unassembled WGS sequence"/>
</dbReference>
<dbReference type="InterPro" id="IPR052384">
    <property type="entry name" value="TMTC_O-mannosyltransferase"/>
</dbReference>
<evidence type="ECO:0000313" key="3">
    <source>
        <dbReference type="Proteomes" id="UP000752696"/>
    </source>
</evidence>
<sequence>KAWKLEANSPEGKILSVAQHRCVLLARYYISLRRSLCGFAGLFLTSQGRLSEAAEEQLRAAELSRSDYELSMAAASALRQADRLDDAEVWYRHAASLRPHEARSHTNLGAILHLNGKYKQAAAAYSEALRLQPGDATTIMNLHKLAAILA</sequence>
<dbReference type="PANTHER" id="PTHR44216:SF3">
    <property type="entry name" value="PROTEIN O-MANNOSYL-TRANSFERASE TMTC2"/>
    <property type="match status" value="1"/>
</dbReference>
<protein>
    <submittedName>
        <fullName evidence="2">Uncharacterized protein</fullName>
    </submittedName>
</protein>